<dbReference type="AlphaFoldDB" id="A0A7J8JIF0"/>
<evidence type="ECO:0000313" key="3">
    <source>
        <dbReference type="Proteomes" id="UP000593571"/>
    </source>
</evidence>
<reference evidence="2 3" key="1">
    <citation type="journal article" date="2020" name="Nature">
        <title>Six reference-quality genomes reveal evolution of bat adaptations.</title>
        <authorList>
            <person name="Jebb D."/>
            <person name="Huang Z."/>
            <person name="Pippel M."/>
            <person name="Hughes G.M."/>
            <person name="Lavrichenko K."/>
            <person name="Devanna P."/>
            <person name="Winkler S."/>
            <person name="Jermiin L.S."/>
            <person name="Skirmuntt E.C."/>
            <person name="Katzourakis A."/>
            <person name="Burkitt-Gray L."/>
            <person name="Ray D.A."/>
            <person name="Sullivan K.A.M."/>
            <person name="Roscito J.G."/>
            <person name="Kirilenko B.M."/>
            <person name="Davalos L.M."/>
            <person name="Corthals A.P."/>
            <person name="Power M.L."/>
            <person name="Jones G."/>
            <person name="Ransome R.D."/>
            <person name="Dechmann D.K.N."/>
            <person name="Locatelli A.G."/>
            <person name="Puechmaille S.J."/>
            <person name="Fedrigo O."/>
            <person name="Jarvis E.D."/>
            <person name="Hiller M."/>
            <person name="Vernes S.C."/>
            <person name="Myers E.W."/>
            <person name="Teeling E.C."/>
        </authorList>
    </citation>
    <scope>NUCLEOTIDE SEQUENCE [LARGE SCALE GENOMIC DNA]</scope>
    <source>
        <strain evidence="2">MRouAeg1</strain>
        <tissue evidence="2">Muscle</tissue>
    </source>
</reference>
<feature type="transmembrane region" description="Helical" evidence="1">
    <location>
        <begin position="9"/>
        <end position="33"/>
    </location>
</feature>
<organism evidence="2 3">
    <name type="scientific">Rousettus aegyptiacus</name>
    <name type="common">Egyptian fruit bat</name>
    <name type="synonym">Pteropus aegyptiacus</name>
    <dbReference type="NCBI Taxonomy" id="9407"/>
    <lineage>
        <taxon>Eukaryota</taxon>
        <taxon>Metazoa</taxon>
        <taxon>Chordata</taxon>
        <taxon>Craniata</taxon>
        <taxon>Vertebrata</taxon>
        <taxon>Euteleostomi</taxon>
        <taxon>Mammalia</taxon>
        <taxon>Eutheria</taxon>
        <taxon>Laurasiatheria</taxon>
        <taxon>Chiroptera</taxon>
        <taxon>Yinpterochiroptera</taxon>
        <taxon>Pteropodoidea</taxon>
        <taxon>Pteropodidae</taxon>
        <taxon>Rousettinae</taxon>
        <taxon>Rousettus</taxon>
    </lineage>
</organism>
<evidence type="ECO:0000313" key="2">
    <source>
        <dbReference type="EMBL" id="KAF6496095.1"/>
    </source>
</evidence>
<sequence length="180" mass="20949">MYVIVSHRFYFLLLFLFTINTVSFFFFLPGLLFNYNFKNYNFKIYNPFSINSPESMPKFSQLPFNSSPTYSFAFLKFLLRTNDIYLFFLLFFSFLFLPSPREISCSQEVQNKGFQLASSYFLSYDSGSQIPSIFVAPPSLLCSSRTSSQKRRQKLGGSSVEFLWSWPKSLTPLFLSHSIG</sequence>
<name>A0A7J8JIF0_ROUAE</name>
<keyword evidence="1" id="KW-1133">Transmembrane helix</keyword>
<gene>
    <name evidence="2" type="ORF">HJG63_010326</name>
</gene>
<protein>
    <submittedName>
        <fullName evidence="2">Uncharacterized protein</fullName>
    </submittedName>
</protein>
<dbReference type="Proteomes" id="UP000593571">
    <property type="component" value="Unassembled WGS sequence"/>
</dbReference>
<keyword evidence="3" id="KW-1185">Reference proteome</keyword>
<keyword evidence="1" id="KW-0812">Transmembrane</keyword>
<comment type="caution">
    <text evidence="2">The sequence shown here is derived from an EMBL/GenBank/DDBJ whole genome shotgun (WGS) entry which is preliminary data.</text>
</comment>
<feature type="transmembrane region" description="Helical" evidence="1">
    <location>
        <begin position="77"/>
        <end position="97"/>
    </location>
</feature>
<dbReference type="EMBL" id="JACASE010000002">
    <property type="protein sequence ID" value="KAF6496095.1"/>
    <property type="molecule type" value="Genomic_DNA"/>
</dbReference>
<accession>A0A7J8JIF0</accession>
<evidence type="ECO:0000256" key="1">
    <source>
        <dbReference type="SAM" id="Phobius"/>
    </source>
</evidence>
<proteinExistence type="predicted"/>
<keyword evidence="1" id="KW-0472">Membrane</keyword>